<dbReference type="Gene3D" id="1.20.1440.60">
    <property type="entry name" value="23S rRNA-intervening sequence"/>
    <property type="match status" value="1"/>
</dbReference>
<dbReference type="Pfam" id="PF05635">
    <property type="entry name" value="23S_rRNA_IVP"/>
    <property type="match status" value="1"/>
</dbReference>
<dbReference type="PANTHER" id="PTHR38471:SF2">
    <property type="entry name" value="FOUR HELIX BUNDLE PROTEIN"/>
    <property type="match status" value="1"/>
</dbReference>
<dbReference type="CDD" id="cd16377">
    <property type="entry name" value="23S_rRNA_IVP_like"/>
    <property type="match status" value="1"/>
</dbReference>
<accession>A0A1G2F0X7</accession>
<comment type="caution">
    <text evidence="1">The sequence shown here is derived from an EMBL/GenBank/DDBJ whole genome shotgun (WGS) entry which is preliminary data.</text>
</comment>
<evidence type="ECO:0000313" key="1">
    <source>
        <dbReference type="EMBL" id="OGZ31724.1"/>
    </source>
</evidence>
<dbReference type="Proteomes" id="UP000176787">
    <property type="component" value="Unassembled WGS sequence"/>
</dbReference>
<gene>
    <name evidence="1" type="ORF">A3H02_01510</name>
</gene>
<dbReference type="NCBIfam" id="TIGR02436">
    <property type="entry name" value="four helix bundle protein"/>
    <property type="match status" value="1"/>
</dbReference>
<proteinExistence type="predicted"/>
<dbReference type="STRING" id="1801726.A3H02_01510"/>
<dbReference type="InterPro" id="IPR012657">
    <property type="entry name" value="23S_rRNA-intervening_sequence"/>
</dbReference>
<dbReference type="SUPFAM" id="SSF158446">
    <property type="entry name" value="IVS-encoded protein-like"/>
    <property type="match status" value="1"/>
</dbReference>
<organism evidence="1 2">
    <name type="scientific">Candidatus Niyogibacteria bacterium RIFCSPLOWO2_12_FULL_41_13</name>
    <dbReference type="NCBI Taxonomy" id="1801726"/>
    <lineage>
        <taxon>Bacteria</taxon>
        <taxon>Candidatus Niyogiibacteriota</taxon>
    </lineage>
</organism>
<dbReference type="PANTHER" id="PTHR38471">
    <property type="entry name" value="FOUR HELIX BUNDLE PROTEIN"/>
    <property type="match status" value="1"/>
</dbReference>
<dbReference type="AlphaFoldDB" id="A0A1G2F0X7"/>
<reference evidence="1 2" key="1">
    <citation type="journal article" date="2016" name="Nat. Commun.">
        <title>Thousands of microbial genomes shed light on interconnected biogeochemical processes in an aquifer system.</title>
        <authorList>
            <person name="Anantharaman K."/>
            <person name="Brown C.T."/>
            <person name="Hug L.A."/>
            <person name="Sharon I."/>
            <person name="Castelle C.J."/>
            <person name="Probst A.J."/>
            <person name="Thomas B.C."/>
            <person name="Singh A."/>
            <person name="Wilkins M.J."/>
            <person name="Karaoz U."/>
            <person name="Brodie E.L."/>
            <person name="Williams K.H."/>
            <person name="Hubbard S.S."/>
            <person name="Banfield J.F."/>
        </authorList>
    </citation>
    <scope>NUCLEOTIDE SEQUENCE [LARGE SCALE GENOMIC DNA]</scope>
</reference>
<protein>
    <recommendedName>
        <fullName evidence="3">Four helix bundle protein</fullName>
    </recommendedName>
</protein>
<evidence type="ECO:0000313" key="2">
    <source>
        <dbReference type="Proteomes" id="UP000176787"/>
    </source>
</evidence>
<sequence length="118" mass="13945">MERFHDKLKKKMDKFAHLAYKITKDFPKNELYGATSQLRRAALSVILNYIEGYARKRHLIKINFFETSYGSLQESKYLLEFALKENWLKHDDYASIDGLANEIGAMLWKTIEHITRDT</sequence>
<name>A0A1G2F0X7_9BACT</name>
<dbReference type="EMBL" id="MHMS01000023">
    <property type="protein sequence ID" value="OGZ31724.1"/>
    <property type="molecule type" value="Genomic_DNA"/>
</dbReference>
<dbReference type="InterPro" id="IPR036583">
    <property type="entry name" value="23S_rRNA_IVS_sf"/>
</dbReference>
<evidence type="ECO:0008006" key="3">
    <source>
        <dbReference type="Google" id="ProtNLM"/>
    </source>
</evidence>